<keyword evidence="6" id="KW-1185">Reference proteome</keyword>
<dbReference type="InterPro" id="IPR029044">
    <property type="entry name" value="Nucleotide-diphossugar_trans"/>
</dbReference>
<keyword evidence="4" id="KW-0472">Membrane</keyword>
<dbReference type="InterPro" id="IPR002495">
    <property type="entry name" value="Glyco_trans_8"/>
</dbReference>
<dbReference type="InterPro" id="IPR029993">
    <property type="entry name" value="GAUT"/>
</dbReference>
<comment type="subcellular location">
    <subcellularLocation>
        <location evidence="4">Golgi apparatus membrane</location>
        <topology evidence="4">Single-pass type II membrane protein</topology>
    </subcellularLocation>
</comment>
<accession>A0ABP0VNS4</accession>
<dbReference type="PANTHER" id="PTHR32116:SF27">
    <property type="entry name" value="GALACTURONOSYLTRANSFERASE 13-RELATED"/>
    <property type="match status" value="1"/>
</dbReference>
<dbReference type="PANTHER" id="PTHR32116">
    <property type="entry name" value="GALACTURONOSYLTRANSFERASE 4-RELATED"/>
    <property type="match status" value="1"/>
</dbReference>
<keyword evidence="4" id="KW-0961">Cell wall biogenesis/degradation</keyword>
<name>A0ABP0VNS4_9BRYO</name>
<keyword evidence="4" id="KW-0812">Transmembrane</keyword>
<comment type="pathway">
    <text evidence="1 4">Glycan metabolism; pectin biosynthesis.</text>
</comment>
<evidence type="ECO:0000313" key="5">
    <source>
        <dbReference type="EMBL" id="CAK9255087.1"/>
    </source>
</evidence>
<dbReference type="EMBL" id="OZ020096">
    <property type="protein sequence ID" value="CAK9255087.1"/>
    <property type="molecule type" value="Genomic_DNA"/>
</dbReference>
<evidence type="ECO:0000256" key="3">
    <source>
        <dbReference type="ARBA" id="ARBA00022676"/>
    </source>
</evidence>
<gene>
    <name evidence="5" type="ORF">CSSPJE1EN1_LOCUS565</name>
</gene>
<comment type="similarity">
    <text evidence="2 4">Belongs to the glycosyltransferase 8 family.</text>
</comment>
<protein>
    <recommendedName>
        <fullName evidence="4">Hexosyltransferase</fullName>
        <ecNumber evidence="4">2.4.1.-</ecNumber>
    </recommendedName>
</protein>
<keyword evidence="3 4" id="KW-0808">Transferase</keyword>
<evidence type="ECO:0000256" key="1">
    <source>
        <dbReference type="ARBA" id="ARBA00004877"/>
    </source>
</evidence>
<sequence length="535" mass="60656">MQVHISPNMRRITISTTPVFLDPMKMKLGAARYLSYRCLFWTMLLLVFLLPFTFITSAVVTLEGANKCSSIGCFGRKIGPRLMWRRHTAPAVTAHDRYSVLLSSSATSTSAVDLPESIEALVEEAHKKQYDMSTLLVQLKAMVEANEERVRAAKLQEALYRHYASSGVPKGLHCLALKLTVEYSSNARARRDLPSADLAPRLTDPTLHHLVLATDNVLAASVVVTSTVHNAANPEKIVFHVITDKKMYAAMHAWFSLNPLSQAIVEVKGVHQFDWLTRANVPVLEAMETSDDIKWYYHGDHAAGTNISQYSPTILAAYLQARSPKYISIMNHLRIYLPELFPELEKVVFLDDDIVVQKDLSPLWEMDLHGKVNGAVETCHGDDAWVMSKTFRNYFNFSHPIIANTFDPDKCAWAYGMNVFDLRAWRQADITHVYHYWQKQNLQLNLTLWKLGTLPPALIAFDGNVHPITPKWHMLGLGYNTKTDLAATKQAAVIHYNGQAKPWLDIAFPQLRPFWSKYVNYSNEFITQCNILDRP</sequence>
<dbReference type="Pfam" id="PF01501">
    <property type="entry name" value="Glyco_transf_8"/>
    <property type="match status" value="1"/>
</dbReference>
<evidence type="ECO:0000256" key="4">
    <source>
        <dbReference type="RuleBase" id="RU362027"/>
    </source>
</evidence>
<evidence type="ECO:0000313" key="6">
    <source>
        <dbReference type="Proteomes" id="UP001497444"/>
    </source>
</evidence>
<dbReference type="EC" id="2.4.1.-" evidence="4"/>
<dbReference type="Proteomes" id="UP001497444">
    <property type="component" value="Chromosome 1"/>
</dbReference>
<keyword evidence="3 4" id="KW-0328">Glycosyltransferase</keyword>
<proteinExistence type="inferred from homology"/>
<dbReference type="Gene3D" id="3.90.550.10">
    <property type="entry name" value="Spore Coat Polysaccharide Biosynthesis Protein SpsA, Chain A"/>
    <property type="match status" value="1"/>
</dbReference>
<keyword evidence="4" id="KW-1133">Transmembrane helix</keyword>
<organism evidence="5 6">
    <name type="scientific">Sphagnum jensenii</name>
    <dbReference type="NCBI Taxonomy" id="128206"/>
    <lineage>
        <taxon>Eukaryota</taxon>
        <taxon>Viridiplantae</taxon>
        <taxon>Streptophyta</taxon>
        <taxon>Embryophyta</taxon>
        <taxon>Bryophyta</taxon>
        <taxon>Sphagnophytina</taxon>
        <taxon>Sphagnopsida</taxon>
        <taxon>Sphagnales</taxon>
        <taxon>Sphagnaceae</taxon>
        <taxon>Sphagnum</taxon>
    </lineage>
</organism>
<feature type="transmembrane region" description="Helical" evidence="4">
    <location>
        <begin position="34"/>
        <end position="60"/>
    </location>
</feature>
<dbReference type="CDD" id="cd06429">
    <property type="entry name" value="GT8_like_1"/>
    <property type="match status" value="1"/>
</dbReference>
<keyword evidence="4" id="KW-0333">Golgi apparatus</keyword>
<evidence type="ECO:0000256" key="2">
    <source>
        <dbReference type="ARBA" id="ARBA00006351"/>
    </source>
</evidence>
<reference evidence="5 6" key="1">
    <citation type="submission" date="2024-02" db="EMBL/GenBank/DDBJ databases">
        <authorList>
            <consortium name="ELIXIR-Norway"/>
            <consortium name="Elixir Norway"/>
        </authorList>
    </citation>
    <scope>NUCLEOTIDE SEQUENCE [LARGE SCALE GENOMIC DNA]</scope>
</reference>
<dbReference type="SUPFAM" id="SSF53448">
    <property type="entry name" value="Nucleotide-diphospho-sugar transferases"/>
    <property type="match status" value="1"/>
</dbReference>